<keyword evidence="2" id="KW-0732">Signal</keyword>
<dbReference type="AlphaFoldDB" id="A0A4Z2FTA8"/>
<keyword evidence="4" id="KW-1185">Reference proteome</keyword>
<evidence type="ECO:0000313" key="3">
    <source>
        <dbReference type="EMBL" id="TNN44497.1"/>
    </source>
</evidence>
<reference evidence="3 4" key="1">
    <citation type="submission" date="2019-03" db="EMBL/GenBank/DDBJ databases">
        <title>First draft genome of Liparis tanakae, snailfish: a comprehensive survey of snailfish specific genes.</title>
        <authorList>
            <person name="Kim W."/>
            <person name="Song I."/>
            <person name="Jeong J.-H."/>
            <person name="Kim D."/>
            <person name="Kim S."/>
            <person name="Ryu S."/>
            <person name="Song J.Y."/>
            <person name="Lee S.K."/>
        </authorList>
    </citation>
    <scope>NUCLEOTIDE SEQUENCE [LARGE SCALE GENOMIC DNA]</scope>
    <source>
        <tissue evidence="3">Muscle</tissue>
    </source>
</reference>
<comment type="caution">
    <text evidence="3">The sequence shown here is derived from an EMBL/GenBank/DDBJ whole genome shotgun (WGS) entry which is preliminary data.</text>
</comment>
<proteinExistence type="predicted"/>
<evidence type="ECO:0000256" key="2">
    <source>
        <dbReference type="SAM" id="SignalP"/>
    </source>
</evidence>
<organism evidence="3 4">
    <name type="scientific">Liparis tanakae</name>
    <name type="common">Tanaka's snailfish</name>
    <dbReference type="NCBI Taxonomy" id="230148"/>
    <lineage>
        <taxon>Eukaryota</taxon>
        <taxon>Metazoa</taxon>
        <taxon>Chordata</taxon>
        <taxon>Craniata</taxon>
        <taxon>Vertebrata</taxon>
        <taxon>Euteleostomi</taxon>
        <taxon>Actinopterygii</taxon>
        <taxon>Neopterygii</taxon>
        <taxon>Teleostei</taxon>
        <taxon>Neoteleostei</taxon>
        <taxon>Acanthomorphata</taxon>
        <taxon>Eupercaria</taxon>
        <taxon>Perciformes</taxon>
        <taxon>Cottioidei</taxon>
        <taxon>Cottales</taxon>
        <taxon>Liparidae</taxon>
        <taxon>Liparis</taxon>
    </lineage>
</organism>
<dbReference type="Proteomes" id="UP000314294">
    <property type="component" value="Unassembled WGS sequence"/>
</dbReference>
<accession>A0A4Z2FTA8</accession>
<gene>
    <name evidence="3" type="ORF">EYF80_045319</name>
</gene>
<evidence type="ECO:0000313" key="4">
    <source>
        <dbReference type="Proteomes" id="UP000314294"/>
    </source>
</evidence>
<protein>
    <submittedName>
        <fullName evidence="3">Uncharacterized protein</fullName>
    </submittedName>
</protein>
<evidence type="ECO:0000256" key="1">
    <source>
        <dbReference type="SAM" id="MobiDB-lite"/>
    </source>
</evidence>
<feature type="chain" id="PRO_5021349450" evidence="2">
    <location>
        <begin position="21"/>
        <end position="183"/>
    </location>
</feature>
<dbReference type="EMBL" id="SRLO01000899">
    <property type="protein sequence ID" value="TNN44497.1"/>
    <property type="molecule type" value="Genomic_DNA"/>
</dbReference>
<name>A0A4Z2FTA8_9TELE</name>
<feature type="signal peptide" evidence="2">
    <location>
        <begin position="1"/>
        <end position="20"/>
    </location>
</feature>
<feature type="region of interest" description="Disordered" evidence="1">
    <location>
        <begin position="96"/>
        <end position="118"/>
    </location>
</feature>
<sequence>MAHSRARTLMRLLFFSSAYSAPIRAPMEVPPTMSTGMPASLSLSVRWRVISPGAPSPEHQGDAVAGEDPGQAGEVRMAVGTLIKHALVQLPLEEERRVRTAGQNRGSEPREQSGPVKPAVRTSLGKLLREKTLRGQDRWWCLEIQLLMFSHSAVPLGGAPSSLWSNTSCFWERTAPPSSIRSI</sequence>